<reference evidence="2" key="1">
    <citation type="submission" date="2022-09" db="EMBL/GenBank/DDBJ databases">
        <title>Eubacterium sp. LFL-14 isolated from human feces.</title>
        <authorList>
            <person name="Liu F."/>
        </authorList>
    </citation>
    <scope>NUCLEOTIDE SEQUENCE</scope>
    <source>
        <strain evidence="2">LFL-14</strain>
    </source>
</reference>
<dbReference type="RefSeq" id="WP_022089252.1">
    <property type="nucleotide sequence ID" value="NZ_JAODBU010000004.1"/>
</dbReference>
<dbReference type="InterPro" id="IPR037883">
    <property type="entry name" value="Knr4/Smi1-like_sf"/>
</dbReference>
<evidence type="ECO:0000313" key="3">
    <source>
        <dbReference type="Proteomes" id="UP001431199"/>
    </source>
</evidence>
<evidence type="ECO:0000313" key="2">
    <source>
        <dbReference type="EMBL" id="MCT7398458.1"/>
    </source>
</evidence>
<protein>
    <submittedName>
        <fullName evidence="2">SMI1/KNR4 family protein</fullName>
    </submittedName>
</protein>
<dbReference type="EMBL" id="JAODBU010000004">
    <property type="protein sequence ID" value="MCT7398458.1"/>
    <property type="molecule type" value="Genomic_DNA"/>
</dbReference>
<feature type="domain" description="Knr4/Smi1-like" evidence="1">
    <location>
        <begin position="11"/>
        <end position="126"/>
    </location>
</feature>
<dbReference type="Pfam" id="PF09346">
    <property type="entry name" value="SMI1_KNR4"/>
    <property type="match status" value="1"/>
</dbReference>
<dbReference type="Gene3D" id="3.40.1580.10">
    <property type="entry name" value="SMI1/KNR4-like"/>
    <property type="match status" value="1"/>
</dbReference>
<evidence type="ECO:0000259" key="1">
    <source>
        <dbReference type="Pfam" id="PF09346"/>
    </source>
</evidence>
<keyword evidence="3" id="KW-1185">Reference proteome</keyword>
<name>A0ABT2LYT8_9FIRM</name>
<dbReference type="Proteomes" id="UP001431199">
    <property type="component" value="Unassembled WGS sequence"/>
</dbReference>
<organism evidence="2 3">
    <name type="scientific">Eubacterium album</name>
    <dbReference type="NCBI Taxonomy" id="2978477"/>
    <lineage>
        <taxon>Bacteria</taxon>
        <taxon>Bacillati</taxon>
        <taxon>Bacillota</taxon>
        <taxon>Clostridia</taxon>
        <taxon>Eubacteriales</taxon>
        <taxon>Eubacteriaceae</taxon>
        <taxon>Eubacterium</taxon>
    </lineage>
</organism>
<dbReference type="SUPFAM" id="SSF160631">
    <property type="entry name" value="SMI1/KNR4-like"/>
    <property type="match status" value="1"/>
</dbReference>
<sequence length="180" mass="20975">MLIAKYGNGSIEQIEEFEIRNKILLEENYKNFLLKYNGGDTPKTILIKGKRKEIVRCLYGINTKNSIEEHMKNFESKSCMPIGEDTWGNYYAIGVKEDNKGQIFFCDHEKGYKDMKIADSIIEFFSMCKSEKIGHVRTIEERKKAVIAAENWSKITEKTIEGWQKEIDKYANINQEEVLI</sequence>
<dbReference type="InterPro" id="IPR018958">
    <property type="entry name" value="Knr4/Smi1-like_dom"/>
</dbReference>
<comment type="caution">
    <text evidence="2">The sequence shown here is derived from an EMBL/GenBank/DDBJ whole genome shotgun (WGS) entry which is preliminary data.</text>
</comment>
<proteinExistence type="predicted"/>
<gene>
    <name evidence="2" type="ORF">N5B56_05070</name>
</gene>
<accession>A0ABT2LYT8</accession>